<dbReference type="EMBL" id="KN848076">
    <property type="protein sequence ID" value="KIX96837.1"/>
    <property type="molecule type" value="Genomic_DNA"/>
</dbReference>
<name>A0A0D2JTM7_9EURO</name>
<dbReference type="InterPro" id="IPR057571">
    <property type="entry name" value="SDR_PhqE-like"/>
</dbReference>
<dbReference type="InterPro" id="IPR036291">
    <property type="entry name" value="NAD(P)-bd_dom_sf"/>
</dbReference>
<gene>
    <name evidence="4" type="ORF">Z520_07557</name>
</gene>
<proteinExistence type="inferred from homology"/>
<evidence type="ECO:0008006" key="6">
    <source>
        <dbReference type="Google" id="ProtNLM"/>
    </source>
</evidence>
<reference evidence="4 5" key="1">
    <citation type="submission" date="2015-01" db="EMBL/GenBank/DDBJ databases">
        <title>The Genome Sequence of Fonsecaea multimorphosa CBS 102226.</title>
        <authorList>
            <consortium name="The Broad Institute Genomics Platform"/>
            <person name="Cuomo C."/>
            <person name="de Hoog S."/>
            <person name="Gorbushina A."/>
            <person name="Stielow B."/>
            <person name="Teixiera M."/>
            <person name="Abouelleil A."/>
            <person name="Chapman S.B."/>
            <person name="Priest M."/>
            <person name="Young S.K."/>
            <person name="Wortman J."/>
            <person name="Nusbaum C."/>
            <person name="Birren B."/>
        </authorList>
    </citation>
    <scope>NUCLEOTIDE SEQUENCE [LARGE SCALE GENOMIC DNA]</scope>
    <source>
        <strain evidence="4 5">CBS 102226</strain>
    </source>
</reference>
<dbReference type="Gene3D" id="3.40.50.720">
    <property type="entry name" value="NAD(P)-binding Rossmann-like Domain"/>
    <property type="match status" value="1"/>
</dbReference>
<organism evidence="4 5">
    <name type="scientific">Fonsecaea multimorphosa CBS 102226</name>
    <dbReference type="NCBI Taxonomy" id="1442371"/>
    <lineage>
        <taxon>Eukaryota</taxon>
        <taxon>Fungi</taxon>
        <taxon>Dikarya</taxon>
        <taxon>Ascomycota</taxon>
        <taxon>Pezizomycotina</taxon>
        <taxon>Eurotiomycetes</taxon>
        <taxon>Chaetothyriomycetidae</taxon>
        <taxon>Chaetothyriales</taxon>
        <taxon>Herpotrichiellaceae</taxon>
        <taxon>Fonsecaea</taxon>
    </lineage>
</organism>
<accession>A0A0D2JTM7</accession>
<evidence type="ECO:0000313" key="5">
    <source>
        <dbReference type="Proteomes" id="UP000053411"/>
    </source>
</evidence>
<dbReference type="InterPro" id="IPR002347">
    <property type="entry name" value="SDR_fam"/>
</dbReference>
<dbReference type="AlphaFoldDB" id="A0A0D2JTM7"/>
<dbReference type="VEuPathDB" id="FungiDB:Z520_07557"/>
<comment type="similarity">
    <text evidence="1">Belongs to the short-chain dehydrogenases/reductases (SDR) family.</text>
</comment>
<keyword evidence="2" id="KW-0521">NADP</keyword>
<protein>
    <recommendedName>
        <fullName evidence="6">Ketoreductase (KR) domain-containing protein</fullName>
    </recommendedName>
</protein>
<dbReference type="Proteomes" id="UP000053411">
    <property type="component" value="Unassembled WGS sequence"/>
</dbReference>
<dbReference type="STRING" id="1442371.A0A0D2JTM7"/>
<dbReference type="Pfam" id="PF23441">
    <property type="entry name" value="SDR"/>
    <property type="match status" value="1"/>
</dbReference>
<dbReference type="GeneID" id="27713303"/>
<keyword evidence="3" id="KW-0560">Oxidoreductase</keyword>
<evidence type="ECO:0000256" key="2">
    <source>
        <dbReference type="ARBA" id="ARBA00022857"/>
    </source>
</evidence>
<dbReference type="OrthoDB" id="294295at2759"/>
<dbReference type="SUPFAM" id="SSF51735">
    <property type="entry name" value="NAD(P)-binding Rossmann-fold domains"/>
    <property type="match status" value="1"/>
</dbReference>
<dbReference type="InterPro" id="IPR051122">
    <property type="entry name" value="SDR_DHRS6-like"/>
</dbReference>
<dbReference type="PRINTS" id="PR00081">
    <property type="entry name" value="GDHRDH"/>
</dbReference>
<sequence>MSPARFTNKLAGQRVLLVGGTGGVGISVAQALVEFGATIILSSSRASKVKDVCAQLVRDYPDAKDRIYGFACDLASPNVEANIEALFEEVGNVDHIVYMAGDRLPMIPLDEVTLEKWQKCNQVRTIAAILVVKIGTRYMKKDRHSSVVLTGGSISEKPIAGGWSMLALIGAGLNGLARQLAFDLAPIRVNCVAPGVIETDLWQGMGEEGKKAFFATLESRLPTAKVGQPVDLAEAYLYCLKDANATGIVIHSNSGTFLV</sequence>
<evidence type="ECO:0000256" key="3">
    <source>
        <dbReference type="ARBA" id="ARBA00023002"/>
    </source>
</evidence>
<evidence type="ECO:0000256" key="1">
    <source>
        <dbReference type="ARBA" id="ARBA00006484"/>
    </source>
</evidence>
<dbReference type="RefSeq" id="XP_016630960.1">
    <property type="nucleotide sequence ID" value="XM_016778054.1"/>
</dbReference>
<keyword evidence="5" id="KW-1185">Reference proteome</keyword>
<evidence type="ECO:0000313" key="4">
    <source>
        <dbReference type="EMBL" id="KIX96837.1"/>
    </source>
</evidence>
<dbReference type="PANTHER" id="PTHR43477">
    <property type="entry name" value="DIHYDROANTICAPSIN 7-DEHYDROGENASE"/>
    <property type="match status" value="1"/>
</dbReference>
<dbReference type="PANTHER" id="PTHR43477:SF1">
    <property type="entry name" value="DIHYDROANTICAPSIN 7-DEHYDROGENASE"/>
    <property type="match status" value="1"/>
</dbReference>
<dbReference type="GO" id="GO:0016491">
    <property type="term" value="F:oxidoreductase activity"/>
    <property type="evidence" value="ECO:0007669"/>
    <property type="project" value="UniProtKB-KW"/>
</dbReference>